<organism evidence="2 3">
    <name type="scientific">Methanogenium marinum</name>
    <dbReference type="NCBI Taxonomy" id="348610"/>
    <lineage>
        <taxon>Archaea</taxon>
        <taxon>Methanobacteriati</taxon>
        <taxon>Methanobacteriota</taxon>
        <taxon>Stenosarchaea group</taxon>
        <taxon>Methanomicrobia</taxon>
        <taxon>Methanomicrobiales</taxon>
        <taxon>Methanomicrobiaceae</taxon>
        <taxon>Methanogenium</taxon>
    </lineage>
</organism>
<comment type="similarity">
    <text evidence="1">Belongs to the UPF0305 family.</text>
</comment>
<dbReference type="Pfam" id="PF09888">
    <property type="entry name" value="DUF2115"/>
    <property type="match status" value="1"/>
</dbReference>
<reference evidence="2" key="1">
    <citation type="submission" date="2022-01" db="EMBL/GenBank/DDBJ databases">
        <title>Draft genome of Methanogenium marinum DSM 15558.</title>
        <authorList>
            <person name="Chen S.-C."/>
            <person name="You Y.-T."/>
        </authorList>
    </citation>
    <scope>NUCLEOTIDE SEQUENCE</scope>
    <source>
        <strain evidence="2">DSM 15558</strain>
    </source>
</reference>
<dbReference type="EMBL" id="JAKELO010000002">
    <property type="protein sequence ID" value="MDE4908421.1"/>
    <property type="molecule type" value="Genomic_DNA"/>
</dbReference>
<evidence type="ECO:0000313" key="2">
    <source>
        <dbReference type="EMBL" id="MDE4908421.1"/>
    </source>
</evidence>
<dbReference type="Proteomes" id="UP001143747">
    <property type="component" value="Unassembled WGS sequence"/>
</dbReference>
<gene>
    <name evidence="2" type="ORF">L0665_07320</name>
</gene>
<dbReference type="InterPro" id="IPR019215">
    <property type="entry name" value="DUF2115"/>
</dbReference>
<name>A0A9Q4KVQ5_9EURY</name>
<dbReference type="HAMAP" id="MF_00763">
    <property type="entry name" value="UPF0305"/>
    <property type="match status" value="1"/>
</dbReference>
<keyword evidence="3" id="KW-1185">Reference proteome</keyword>
<protein>
    <recommendedName>
        <fullName evidence="1">UPF0305 protein L0665_07320</fullName>
    </recommendedName>
</protein>
<evidence type="ECO:0000256" key="1">
    <source>
        <dbReference type="HAMAP-Rule" id="MF_00763"/>
    </source>
</evidence>
<sequence length="263" mass="30380">MAGIFSRLQARIFGNNRPEDTTYRPEIDCIVDTASVTCRDTLPSGQVLPAYRDSLVHIQTFWKTAETSRDKEALLPLLSDHVREYPQETLRQMMVNFERKTRDIPTDYRDPLLTAVHEEIFDTHHRLMTEGSYEGERHWRKTSLREGFTEYCIMVQRATTRKAEEKDPSILSLHYALACYAMYIEDGPGHPVETPFPGGLSVEQDGRIYYCPVRDHADDVPFALCPFCPAVQTTGVHLIRDPQERARIQKQAYIDNYFTNFKG</sequence>
<dbReference type="AlphaFoldDB" id="A0A9Q4KVQ5"/>
<proteinExistence type="inferred from homology"/>
<dbReference type="RefSeq" id="WP_274925049.1">
    <property type="nucleotide sequence ID" value="NZ_JAKELO010000002.1"/>
</dbReference>
<comment type="caution">
    <text evidence="2">The sequence shown here is derived from an EMBL/GenBank/DDBJ whole genome shotgun (WGS) entry which is preliminary data.</text>
</comment>
<accession>A0A9Q4KVQ5</accession>
<evidence type="ECO:0000313" key="3">
    <source>
        <dbReference type="Proteomes" id="UP001143747"/>
    </source>
</evidence>